<evidence type="ECO:0000313" key="1">
    <source>
        <dbReference type="EMBL" id="MFH8136062.1"/>
    </source>
</evidence>
<organism evidence="1 2">
    <name type="scientific">Pantoea osteomyelitidis</name>
    <dbReference type="NCBI Taxonomy" id="3230026"/>
    <lineage>
        <taxon>Bacteria</taxon>
        <taxon>Pseudomonadati</taxon>
        <taxon>Pseudomonadota</taxon>
        <taxon>Gammaproteobacteria</taxon>
        <taxon>Enterobacterales</taxon>
        <taxon>Erwiniaceae</taxon>
        <taxon>Pantoea</taxon>
    </lineage>
</organism>
<dbReference type="EMBL" id="JBGFSN010000010">
    <property type="protein sequence ID" value="MFH8136062.1"/>
    <property type="molecule type" value="Genomic_DNA"/>
</dbReference>
<name>A0ABW7Q0F7_9GAMM</name>
<dbReference type="Proteomes" id="UP001611251">
    <property type="component" value="Unassembled WGS sequence"/>
</dbReference>
<comment type="caution">
    <text evidence="1">The sequence shown here is derived from an EMBL/GenBank/DDBJ whole genome shotgun (WGS) entry which is preliminary data.</text>
</comment>
<reference evidence="1 2" key="1">
    <citation type="submission" date="2024-08" db="EMBL/GenBank/DDBJ databases">
        <title>Pantoea ronii - a newly identified human opportunistic pathogen.</title>
        <authorList>
            <person name="Keidar-Friedman D."/>
            <person name="Sorek N."/>
            <person name="Leshin-Carmel D."/>
            <person name="Tsur A."/>
            <person name="Amsalem M."/>
            <person name="Tolkach D."/>
            <person name="Brosh-Nissimov T."/>
        </authorList>
    </citation>
    <scope>NUCLEOTIDE SEQUENCE [LARGE SCALE GENOMIC DNA]</scope>
    <source>
        <strain evidence="1 2">AA23256</strain>
    </source>
</reference>
<keyword evidence="2" id="KW-1185">Reference proteome</keyword>
<evidence type="ECO:0008006" key="3">
    <source>
        <dbReference type="Google" id="ProtNLM"/>
    </source>
</evidence>
<sequence>MKIVCLGWGSLIWEPKALPVAEEWHNDGPKLQVEFSRIGDGGELSTAICLNAPEVPVYWTRLATNTLGEACEALRQREQIPDYRQDGIGVLLVSAAPVGKLAEWAKGREIDAIIWTALPPRVDHIEGRIPSIEEALAYLDGLRGETREHARHYIEQTPEQIDTPYRRVIAQTLGWHR</sequence>
<accession>A0ABW7Q0F7</accession>
<evidence type="ECO:0000313" key="2">
    <source>
        <dbReference type="Proteomes" id="UP001611251"/>
    </source>
</evidence>
<dbReference type="RefSeq" id="WP_397217478.1">
    <property type="nucleotide sequence ID" value="NZ_JBGFSN010000010.1"/>
</dbReference>
<gene>
    <name evidence="1" type="ORF">ABU178_18085</name>
</gene>
<proteinExistence type="predicted"/>
<protein>
    <recommendedName>
        <fullName evidence="3">Alpha/beta hydrolase</fullName>
    </recommendedName>
</protein>